<evidence type="ECO:0000259" key="9">
    <source>
        <dbReference type="PROSITE" id="PS50928"/>
    </source>
</evidence>
<evidence type="ECO:0000313" key="10">
    <source>
        <dbReference type="EMBL" id="CAB4913380.1"/>
    </source>
</evidence>
<feature type="transmembrane region" description="Helical" evidence="8">
    <location>
        <begin position="167"/>
        <end position="186"/>
    </location>
</feature>
<evidence type="ECO:0000256" key="5">
    <source>
        <dbReference type="ARBA" id="ARBA00022989"/>
    </source>
</evidence>
<evidence type="ECO:0000256" key="7">
    <source>
        <dbReference type="SAM" id="MobiDB-lite"/>
    </source>
</evidence>
<dbReference type="PANTHER" id="PTHR30151">
    <property type="entry name" value="ALKANE SULFONATE ABC TRANSPORTER-RELATED, MEMBRANE SUBUNIT"/>
    <property type="match status" value="1"/>
</dbReference>
<dbReference type="InterPro" id="IPR000515">
    <property type="entry name" value="MetI-like"/>
</dbReference>
<evidence type="ECO:0000256" key="1">
    <source>
        <dbReference type="ARBA" id="ARBA00004651"/>
    </source>
</evidence>
<feature type="transmembrane region" description="Helical" evidence="8">
    <location>
        <begin position="263"/>
        <end position="281"/>
    </location>
</feature>
<dbReference type="PROSITE" id="PS50928">
    <property type="entry name" value="ABC_TM1"/>
    <property type="match status" value="1"/>
</dbReference>
<evidence type="ECO:0000256" key="3">
    <source>
        <dbReference type="ARBA" id="ARBA00022475"/>
    </source>
</evidence>
<dbReference type="EMBL" id="CAFBMK010000068">
    <property type="protein sequence ID" value="CAB4913380.1"/>
    <property type="molecule type" value="Genomic_DNA"/>
</dbReference>
<dbReference type="Pfam" id="PF00528">
    <property type="entry name" value="BPD_transp_1"/>
    <property type="match status" value="1"/>
</dbReference>
<feature type="transmembrane region" description="Helical" evidence="8">
    <location>
        <begin position="108"/>
        <end position="131"/>
    </location>
</feature>
<dbReference type="PANTHER" id="PTHR30151:SF38">
    <property type="entry name" value="ALIPHATIC SULFONATES TRANSPORT PERMEASE PROTEIN SSUC-RELATED"/>
    <property type="match status" value="1"/>
</dbReference>
<dbReference type="GO" id="GO:0005886">
    <property type="term" value="C:plasma membrane"/>
    <property type="evidence" value="ECO:0007669"/>
    <property type="project" value="UniProtKB-SubCell"/>
</dbReference>
<evidence type="ECO:0000256" key="8">
    <source>
        <dbReference type="SAM" id="Phobius"/>
    </source>
</evidence>
<dbReference type="CDD" id="cd06261">
    <property type="entry name" value="TM_PBP2"/>
    <property type="match status" value="1"/>
</dbReference>
<feature type="compositionally biased region" description="Low complexity" evidence="7">
    <location>
        <begin position="1"/>
        <end position="15"/>
    </location>
</feature>
<dbReference type="Gene3D" id="1.10.3720.10">
    <property type="entry name" value="MetI-like"/>
    <property type="match status" value="1"/>
</dbReference>
<proteinExistence type="predicted"/>
<keyword evidence="3" id="KW-1003">Cell membrane</keyword>
<feature type="compositionally biased region" description="Gly residues" evidence="7">
    <location>
        <begin position="16"/>
        <end position="26"/>
    </location>
</feature>
<dbReference type="GO" id="GO:0055085">
    <property type="term" value="P:transmembrane transport"/>
    <property type="evidence" value="ECO:0007669"/>
    <property type="project" value="InterPro"/>
</dbReference>
<evidence type="ECO:0000256" key="2">
    <source>
        <dbReference type="ARBA" id="ARBA00022448"/>
    </source>
</evidence>
<name>A0A6J7HAN6_9ZZZZ</name>
<dbReference type="AlphaFoldDB" id="A0A6J7HAN6"/>
<feature type="region of interest" description="Disordered" evidence="7">
    <location>
        <begin position="1"/>
        <end position="44"/>
    </location>
</feature>
<comment type="subcellular location">
    <subcellularLocation>
        <location evidence="1">Cell membrane</location>
        <topology evidence="1">Multi-pass membrane protein</topology>
    </subcellularLocation>
</comment>
<feature type="transmembrane region" description="Helical" evidence="8">
    <location>
        <begin position="143"/>
        <end position="161"/>
    </location>
</feature>
<keyword evidence="2" id="KW-0813">Transport</keyword>
<reference evidence="10" key="1">
    <citation type="submission" date="2020-05" db="EMBL/GenBank/DDBJ databases">
        <authorList>
            <person name="Chiriac C."/>
            <person name="Salcher M."/>
            <person name="Ghai R."/>
            <person name="Kavagutti S V."/>
        </authorList>
    </citation>
    <scope>NUCLEOTIDE SEQUENCE</scope>
</reference>
<dbReference type="SUPFAM" id="SSF161098">
    <property type="entry name" value="MetI-like"/>
    <property type="match status" value="1"/>
</dbReference>
<protein>
    <submittedName>
        <fullName evidence="10">Unannotated protein</fullName>
    </submittedName>
</protein>
<keyword evidence="4 8" id="KW-0812">Transmembrane</keyword>
<evidence type="ECO:0000256" key="6">
    <source>
        <dbReference type="ARBA" id="ARBA00023136"/>
    </source>
</evidence>
<keyword evidence="5 8" id="KW-1133">Transmembrane helix</keyword>
<feature type="transmembrane region" description="Helical" evidence="8">
    <location>
        <begin position="230"/>
        <end position="251"/>
    </location>
</feature>
<dbReference type="FunFam" id="1.10.3720.10:FF:000003">
    <property type="entry name" value="Aliphatic sulfonate ABC transporter permease"/>
    <property type="match status" value="1"/>
</dbReference>
<evidence type="ECO:0000256" key="4">
    <source>
        <dbReference type="ARBA" id="ARBA00022692"/>
    </source>
</evidence>
<keyword evidence="6 8" id="KW-0472">Membrane</keyword>
<organism evidence="10">
    <name type="scientific">freshwater metagenome</name>
    <dbReference type="NCBI Taxonomy" id="449393"/>
    <lineage>
        <taxon>unclassified sequences</taxon>
        <taxon>metagenomes</taxon>
        <taxon>ecological metagenomes</taxon>
    </lineage>
</organism>
<feature type="domain" description="ABC transmembrane type-1" evidence="9">
    <location>
        <begin position="101"/>
        <end position="281"/>
    </location>
</feature>
<sequence length="296" mass="31580">MSTATRPTTPATYPGGEAGPDGGGPAGDRTRGARPSRKAGLRTDRAPVSGELRWLSPLILLVVWQLASVTGILPEDRLAAPSQIVQNGYDLLVNGDLLDALWVSLRRALLGFALGAAVAISAGLAVGFSRIGDAAIDPLMQMVRTIPLFGLVPLFIIWFGISELPKILLVALGVAVPLYLNLVGALRSVDSDLYDVADTLRLTPRERLRHVLLPGALPGTLIGLRQALGFAWLALIVAEQINASSGLGYMINNARDAQETDTVVVGLIAYAILGLLTDAIVRRMERRALRWREEAA</sequence>
<accession>A0A6J7HAN6</accession>
<gene>
    <name evidence="10" type="ORF">UFOPK3564_01404</name>
</gene>
<dbReference type="InterPro" id="IPR035906">
    <property type="entry name" value="MetI-like_sf"/>
</dbReference>